<dbReference type="InterPro" id="IPR023770">
    <property type="entry name" value="IolB_Bacilli"/>
</dbReference>
<dbReference type="InterPro" id="IPR014710">
    <property type="entry name" value="RmlC-like_jellyroll"/>
</dbReference>
<keyword evidence="1 2" id="KW-0413">Isomerase</keyword>
<dbReference type="InterPro" id="IPR011051">
    <property type="entry name" value="RmlC_Cupin_sf"/>
</dbReference>
<dbReference type="GO" id="GO:0102482">
    <property type="term" value="F:5-deoxy-D-glucuronate isomerase activity"/>
    <property type="evidence" value="ECO:0007669"/>
    <property type="project" value="UniProtKB-EC"/>
</dbReference>
<gene>
    <name evidence="2 4" type="primary">iolB</name>
    <name evidence="4" type="ORF">NZD89_15085</name>
</gene>
<comment type="catalytic activity">
    <reaction evidence="2">
        <text>5-deoxy-D-glucuronate = 5-dehydro-2-deoxy-D-gluconate</text>
        <dbReference type="Rhea" id="RHEA:25840"/>
        <dbReference type="ChEBI" id="CHEBI:16669"/>
        <dbReference type="ChEBI" id="CHEBI:58852"/>
        <dbReference type="EC" id="5.3.1.30"/>
    </reaction>
</comment>
<dbReference type="Gene3D" id="2.60.120.10">
    <property type="entry name" value="Jelly Rolls"/>
    <property type="match status" value="2"/>
</dbReference>
<dbReference type="HAMAP" id="MF_01673">
    <property type="entry name" value="IolB"/>
    <property type="match status" value="1"/>
</dbReference>
<dbReference type="EC" id="5.3.1.30" evidence="2 3"/>
<dbReference type="Proteomes" id="UP001164761">
    <property type="component" value="Chromosome"/>
</dbReference>
<evidence type="ECO:0000313" key="5">
    <source>
        <dbReference type="Proteomes" id="UP001164761"/>
    </source>
</evidence>
<evidence type="ECO:0000256" key="3">
    <source>
        <dbReference type="NCBIfam" id="TIGR04378"/>
    </source>
</evidence>
<dbReference type="PANTHER" id="PTHR39193">
    <property type="entry name" value="5-DEOXY-GLUCURONATE ISOMERASE"/>
    <property type="match status" value="1"/>
</dbReference>
<dbReference type="PIRSF" id="PIRSF036628">
    <property type="entry name" value="IolB"/>
    <property type="match status" value="1"/>
</dbReference>
<comment type="function">
    <text evidence="2">Involved in the isomerization of 5-deoxy-glucuronate (5DG) to 5-dehydro-2-deoxy-D-gluconate (DKG or 2-deoxy-5-keto-D-gluconate).</text>
</comment>
<dbReference type="SUPFAM" id="SSF51182">
    <property type="entry name" value="RmlC-like cupins"/>
    <property type="match status" value="1"/>
</dbReference>
<dbReference type="PANTHER" id="PTHR39193:SF1">
    <property type="entry name" value="5-DEOXY-GLUCURONATE ISOMERASE"/>
    <property type="match status" value="1"/>
</dbReference>
<accession>A0ABY6ZA69</accession>
<evidence type="ECO:0000256" key="1">
    <source>
        <dbReference type="ARBA" id="ARBA00023235"/>
    </source>
</evidence>
<comment type="pathway">
    <text evidence="2">Polyol metabolism; myo-inositol degradation into acetyl-CoA; acetyl-CoA from myo-inositol: step 4/7.</text>
</comment>
<name>A0ABY6ZA69_9BACL</name>
<dbReference type="NCBIfam" id="TIGR04378">
    <property type="entry name" value="myo_inos_iolB"/>
    <property type="match status" value="1"/>
</dbReference>
<protein>
    <recommendedName>
        <fullName evidence="2 3">5-deoxy-glucuronate isomerase</fullName>
        <shortName evidence="2">5DG isomerase</shortName>
        <ecNumber evidence="2 3">5.3.1.30</ecNumber>
    </recommendedName>
</protein>
<sequence>MGHLLVKAKQTPIEPGITFVNGLTRGSSQLEYIEFKVLDMKPNAKYREQLGKQECCIVVLTGKVNVSDHDTTFQNIGTRESVFEKTPTDSVYISNDRSFEVEAVTPARVAFCYSISERSLPTRLIKAADNGVEKRGILNNQRLVHNILPDSDTSANSLLVVEVYTEGGNWSSYPPHKHDQDNIPSESMLEETYYHELNPKQGFVFQRVYTDDRSLDETMSVEHADVVIVPRGYHPVGVPDGYASYYLNVMAGPKRLWKFSNDPDHEWILERQ</sequence>
<keyword evidence="5" id="KW-1185">Reference proteome</keyword>
<reference evidence="4" key="1">
    <citation type="submission" date="2022-08" db="EMBL/GenBank/DDBJ databases">
        <title>Alicyclobacillus fastidiosus DSM 17978, complete genome.</title>
        <authorList>
            <person name="Wang Q."/>
            <person name="Cai R."/>
            <person name="Wang Z."/>
        </authorList>
    </citation>
    <scope>NUCLEOTIDE SEQUENCE</scope>
    <source>
        <strain evidence="4">DSM 17978</strain>
    </source>
</reference>
<dbReference type="RefSeq" id="WP_268003634.1">
    <property type="nucleotide sequence ID" value="NZ_CP104067.1"/>
</dbReference>
<dbReference type="InterPro" id="IPR024203">
    <property type="entry name" value="Deoxy-glucuronate_isom_IolB"/>
</dbReference>
<dbReference type="EMBL" id="CP104067">
    <property type="protein sequence ID" value="WAH39737.1"/>
    <property type="molecule type" value="Genomic_DNA"/>
</dbReference>
<evidence type="ECO:0000256" key="2">
    <source>
        <dbReference type="HAMAP-Rule" id="MF_01673"/>
    </source>
</evidence>
<dbReference type="InterPro" id="IPR021120">
    <property type="entry name" value="KduI/IolB_isomerase"/>
</dbReference>
<evidence type="ECO:0000313" key="4">
    <source>
        <dbReference type="EMBL" id="WAH39737.1"/>
    </source>
</evidence>
<dbReference type="Pfam" id="PF04962">
    <property type="entry name" value="KduI"/>
    <property type="match status" value="1"/>
</dbReference>
<proteinExistence type="inferred from homology"/>
<comment type="similarity">
    <text evidence="2">Belongs to the isomerase IolB family.</text>
</comment>
<organism evidence="4 5">
    <name type="scientific">Alicyclobacillus fastidiosus</name>
    <dbReference type="NCBI Taxonomy" id="392011"/>
    <lineage>
        <taxon>Bacteria</taxon>
        <taxon>Bacillati</taxon>
        <taxon>Bacillota</taxon>
        <taxon>Bacilli</taxon>
        <taxon>Bacillales</taxon>
        <taxon>Alicyclobacillaceae</taxon>
        <taxon>Alicyclobacillus</taxon>
    </lineage>
</organism>